<dbReference type="eggNOG" id="COG3193">
    <property type="taxonomic scope" value="Bacteria"/>
</dbReference>
<reference evidence="2" key="1">
    <citation type="submission" date="2016-10" db="EMBL/GenBank/DDBJ databases">
        <authorList>
            <person name="Varghese N."/>
        </authorList>
    </citation>
    <scope>NUCLEOTIDE SEQUENCE [LARGE SCALE GENOMIC DNA]</scope>
    <source>
        <strain evidence="2">DSM 45096 / BCRC 16803 / CGMCC 4.1857 / CIP 109030 / JCM 12277 / KCTC 19219 / NBRC 100920 / 33214</strain>
    </source>
</reference>
<dbReference type="Gene3D" id="3.30.450.150">
    <property type="entry name" value="Haem-degrading domain"/>
    <property type="match status" value="1"/>
</dbReference>
<keyword evidence="2" id="KW-1185">Reference proteome</keyword>
<dbReference type="PANTHER" id="PTHR34309:SF10">
    <property type="entry name" value="SLR1406 PROTEIN"/>
    <property type="match status" value="1"/>
</dbReference>
<organism evidence="1 2">
    <name type="scientific">Streptacidiphilus jiangxiensis</name>
    <dbReference type="NCBI Taxonomy" id="235985"/>
    <lineage>
        <taxon>Bacteria</taxon>
        <taxon>Bacillati</taxon>
        <taxon>Actinomycetota</taxon>
        <taxon>Actinomycetes</taxon>
        <taxon>Kitasatosporales</taxon>
        <taxon>Streptomycetaceae</taxon>
        <taxon>Streptacidiphilus</taxon>
    </lineage>
</organism>
<dbReference type="InterPro" id="IPR005624">
    <property type="entry name" value="PduO/GlcC-like"/>
</dbReference>
<gene>
    <name evidence="1" type="ORF">SAMN05414137_122130</name>
</gene>
<dbReference type="Pfam" id="PF03928">
    <property type="entry name" value="HbpS-like"/>
    <property type="match status" value="1"/>
</dbReference>
<name>A0A1H7X6M9_STRJI</name>
<dbReference type="Proteomes" id="UP000183015">
    <property type="component" value="Unassembled WGS sequence"/>
</dbReference>
<dbReference type="SUPFAM" id="SSF143744">
    <property type="entry name" value="GlcG-like"/>
    <property type="match status" value="1"/>
</dbReference>
<dbReference type="STRING" id="235985.SAMN05414137_122130"/>
<protein>
    <submittedName>
        <fullName evidence="1">Uncharacterized conserved protein GlcG, DUF336 family</fullName>
    </submittedName>
</protein>
<proteinExistence type="predicted"/>
<dbReference type="InterPro" id="IPR038084">
    <property type="entry name" value="PduO/GlcC-like_sf"/>
</dbReference>
<dbReference type="AlphaFoldDB" id="A0A1H7X6M9"/>
<dbReference type="RefSeq" id="WP_174514527.1">
    <property type="nucleotide sequence ID" value="NZ_BBPN01000025.1"/>
</dbReference>
<dbReference type="InterPro" id="IPR052517">
    <property type="entry name" value="GlcG_carb_metab_protein"/>
</dbReference>
<evidence type="ECO:0000313" key="2">
    <source>
        <dbReference type="Proteomes" id="UP000183015"/>
    </source>
</evidence>
<dbReference type="PANTHER" id="PTHR34309">
    <property type="entry name" value="SLR1406 PROTEIN"/>
    <property type="match status" value="1"/>
</dbReference>
<sequence length="153" mass="15864">MSDIPRLPGLRLADADQLVQIALSVGAERGFPPLAVAVVDVTGEVVVLRRADGGMPMTSRIAVAKARTALLSLQPSGQIALPGAIVDGIQHLFGGDFIPFAGGVLVADDGTVLGAAGASGAHALEDEEAVRTAVERWAEHRRHSSRCIRPNST</sequence>
<dbReference type="EMBL" id="FOAZ01000022">
    <property type="protein sequence ID" value="SEM28719.1"/>
    <property type="molecule type" value="Genomic_DNA"/>
</dbReference>
<evidence type="ECO:0000313" key="1">
    <source>
        <dbReference type="EMBL" id="SEM28719.1"/>
    </source>
</evidence>
<accession>A0A1H7X6M9</accession>